<dbReference type="Proteomes" id="UP000075321">
    <property type="component" value="Unassembled WGS sequence"/>
</dbReference>
<reference evidence="1 2" key="1">
    <citation type="submission" date="2016-02" db="EMBL/GenBank/DDBJ databases">
        <title>Genome sequence of Halalkalicoccus paucihalophilus DSM 24557.</title>
        <authorList>
            <person name="Poehlein A."/>
            <person name="Daniel R."/>
        </authorList>
    </citation>
    <scope>NUCLEOTIDE SEQUENCE [LARGE SCALE GENOMIC DNA]</scope>
    <source>
        <strain evidence="1 2">DSM 24557</strain>
    </source>
</reference>
<evidence type="ECO:0000313" key="2">
    <source>
        <dbReference type="Proteomes" id="UP000075321"/>
    </source>
</evidence>
<dbReference type="PATRIC" id="fig|1008153.3.peg.3575"/>
<dbReference type="EMBL" id="LTAZ01000013">
    <property type="protein sequence ID" value="KYH24413.1"/>
    <property type="molecule type" value="Genomic_DNA"/>
</dbReference>
<dbReference type="RefSeq" id="WP_066384889.1">
    <property type="nucleotide sequence ID" value="NZ_LTAZ01000013.1"/>
</dbReference>
<organism evidence="1 2">
    <name type="scientific">Halalkalicoccus paucihalophilus</name>
    <dbReference type="NCBI Taxonomy" id="1008153"/>
    <lineage>
        <taxon>Archaea</taxon>
        <taxon>Methanobacteriati</taxon>
        <taxon>Methanobacteriota</taxon>
        <taxon>Stenosarchaea group</taxon>
        <taxon>Halobacteria</taxon>
        <taxon>Halobacteriales</taxon>
        <taxon>Halococcaceae</taxon>
        <taxon>Halalkalicoccus</taxon>
    </lineage>
</organism>
<proteinExistence type="predicted"/>
<sequence>MHDRGPPRTDDLRTAAANALAEIEEITVLAPGLEVGITAGSKEIHDMPVILRTLVDELEDSGLKPFVFVAMVATVM</sequence>
<gene>
    <name evidence="1" type="ORF">HAPAU_33960</name>
</gene>
<name>A0A151A9X7_9EURY</name>
<dbReference type="AlphaFoldDB" id="A0A151A9X7"/>
<accession>A0A151A9X7</accession>
<keyword evidence="2" id="KW-1185">Reference proteome</keyword>
<evidence type="ECO:0000313" key="1">
    <source>
        <dbReference type="EMBL" id="KYH24413.1"/>
    </source>
</evidence>
<comment type="caution">
    <text evidence="1">The sequence shown here is derived from an EMBL/GenBank/DDBJ whole genome shotgun (WGS) entry which is preliminary data.</text>
</comment>
<protein>
    <submittedName>
        <fullName evidence="1">Uncharacterized protein</fullName>
    </submittedName>
</protein>